<keyword evidence="3" id="KW-1185">Reference proteome</keyword>
<dbReference type="AlphaFoldDB" id="A0A5C8J7A2"/>
<reference evidence="2 3" key="1">
    <citation type="submission" date="2019-08" db="EMBL/GenBank/DDBJ databases">
        <authorList>
            <person name="Shi S."/>
        </authorList>
    </citation>
    <scope>NUCLEOTIDE SEQUENCE [LARGE SCALE GENOMIC DNA]</scope>
    <source>
        <strain evidence="2 3">GY10130</strain>
    </source>
</reference>
<accession>A0A5C8J7A2</accession>
<proteinExistence type="predicted"/>
<evidence type="ECO:0000313" key="3">
    <source>
        <dbReference type="Proteomes" id="UP000321926"/>
    </source>
</evidence>
<evidence type="ECO:0000259" key="1">
    <source>
        <dbReference type="Pfam" id="PF13358"/>
    </source>
</evidence>
<dbReference type="Proteomes" id="UP000321926">
    <property type="component" value="Unassembled WGS sequence"/>
</dbReference>
<gene>
    <name evidence="2" type="ORF">FVR03_18885</name>
</gene>
<dbReference type="InterPro" id="IPR012337">
    <property type="entry name" value="RNaseH-like_sf"/>
</dbReference>
<dbReference type="Gene3D" id="3.30.420.10">
    <property type="entry name" value="Ribonuclease H-like superfamily/Ribonuclease H"/>
    <property type="match status" value="1"/>
</dbReference>
<dbReference type="EMBL" id="VRTY01000090">
    <property type="protein sequence ID" value="TXK33770.1"/>
    <property type="molecule type" value="Genomic_DNA"/>
</dbReference>
<comment type="caution">
    <text evidence="2">The sequence shown here is derived from an EMBL/GenBank/DDBJ whole genome shotgun (WGS) entry which is preliminary data.</text>
</comment>
<feature type="domain" description="Tc1-like transposase DDE" evidence="1">
    <location>
        <begin position="4"/>
        <end position="95"/>
    </location>
</feature>
<organism evidence="2 3">
    <name type="scientific">Pontibacter qinzhouensis</name>
    <dbReference type="NCBI Taxonomy" id="2603253"/>
    <lineage>
        <taxon>Bacteria</taxon>
        <taxon>Pseudomonadati</taxon>
        <taxon>Bacteroidota</taxon>
        <taxon>Cytophagia</taxon>
        <taxon>Cytophagales</taxon>
        <taxon>Hymenobacteraceae</taxon>
        <taxon>Pontibacter</taxon>
    </lineage>
</organism>
<dbReference type="InterPro" id="IPR036397">
    <property type="entry name" value="RNaseH_sf"/>
</dbReference>
<sequence>MSRDNRIRYATSEDSITSDFIIEQLDRLSLELVKPTVVVLDNARVHTAAKVKKQLEVWQLRGLFLYYLPVYSPHLNIAERLWKELKARWLKPQDSLTTDTLFYAVKMAQAAVGRSLLMNFSDYKI</sequence>
<protein>
    <submittedName>
        <fullName evidence="2">Transposase</fullName>
    </submittedName>
</protein>
<dbReference type="Pfam" id="PF13358">
    <property type="entry name" value="DDE_3"/>
    <property type="match status" value="1"/>
</dbReference>
<evidence type="ECO:0000313" key="2">
    <source>
        <dbReference type="EMBL" id="TXK33770.1"/>
    </source>
</evidence>
<dbReference type="InterPro" id="IPR038717">
    <property type="entry name" value="Tc1-like_DDE_dom"/>
</dbReference>
<name>A0A5C8J7A2_9BACT</name>
<dbReference type="SUPFAM" id="SSF53098">
    <property type="entry name" value="Ribonuclease H-like"/>
    <property type="match status" value="1"/>
</dbReference>
<dbReference type="GO" id="GO:0003676">
    <property type="term" value="F:nucleic acid binding"/>
    <property type="evidence" value="ECO:0007669"/>
    <property type="project" value="InterPro"/>
</dbReference>
<dbReference type="OrthoDB" id="64529at2"/>